<dbReference type="InterPro" id="IPR020904">
    <property type="entry name" value="Sc_DH/Rdtase_CS"/>
</dbReference>
<dbReference type="InterPro" id="IPR002347">
    <property type="entry name" value="SDR_fam"/>
</dbReference>
<keyword evidence="3" id="KW-0560">Oxidoreductase</keyword>
<dbReference type="EMBL" id="JACIGI010000011">
    <property type="protein sequence ID" value="MBB4285933.1"/>
    <property type="molecule type" value="Genomic_DNA"/>
</dbReference>
<dbReference type="FunFam" id="3.40.50.720:FF:000084">
    <property type="entry name" value="Short-chain dehydrogenase reductase"/>
    <property type="match status" value="1"/>
</dbReference>
<accession>A0A7W6RZ59</accession>
<keyword evidence="4" id="KW-1185">Reference proteome</keyword>
<evidence type="ECO:0000313" key="3">
    <source>
        <dbReference type="EMBL" id="MBB4285933.1"/>
    </source>
</evidence>
<dbReference type="PANTHER" id="PTHR42760">
    <property type="entry name" value="SHORT-CHAIN DEHYDROGENASES/REDUCTASES FAMILY MEMBER"/>
    <property type="match status" value="1"/>
</dbReference>
<dbReference type="SUPFAM" id="SSF51735">
    <property type="entry name" value="NAD(P)-binding Rossmann-fold domains"/>
    <property type="match status" value="1"/>
</dbReference>
<dbReference type="PANTHER" id="PTHR42760:SF40">
    <property type="entry name" value="3-OXOACYL-[ACYL-CARRIER-PROTEIN] REDUCTASE, CHLOROPLASTIC"/>
    <property type="match status" value="1"/>
</dbReference>
<dbReference type="SMART" id="SM00822">
    <property type="entry name" value="PKS_KR"/>
    <property type="match status" value="1"/>
</dbReference>
<dbReference type="PRINTS" id="PR00081">
    <property type="entry name" value="GDHRDH"/>
</dbReference>
<dbReference type="Proteomes" id="UP000555728">
    <property type="component" value="Unassembled WGS sequence"/>
</dbReference>
<gene>
    <name evidence="3" type="ORF">GGD88_001656</name>
</gene>
<dbReference type="Gene3D" id="3.40.50.720">
    <property type="entry name" value="NAD(P)-binding Rossmann-like Domain"/>
    <property type="match status" value="1"/>
</dbReference>
<dbReference type="Pfam" id="PF13561">
    <property type="entry name" value="adh_short_C2"/>
    <property type="match status" value="1"/>
</dbReference>
<evidence type="ECO:0000259" key="2">
    <source>
        <dbReference type="SMART" id="SM00822"/>
    </source>
</evidence>
<protein>
    <submittedName>
        <fullName evidence="3">3-oxoacyl-[acyl-carrier protein] reductase</fullName>
        <ecNumber evidence="3">1.1.1.100</ecNumber>
    </submittedName>
</protein>
<comment type="similarity">
    <text evidence="1">Belongs to the short-chain dehydrogenases/reductases (SDR) family.</text>
</comment>
<feature type="domain" description="Ketoreductase" evidence="2">
    <location>
        <begin position="7"/>
        <end position="220"/>
    </location>
</feature>
<dbReference type="AlphaFoldDB" id="A0A7W6RZ59"/>
<dbReference type="PRINTS" id="PR00080">
    <property type="entry name" value="SDRFAMILY"/>
</dbReference>
<dbReference type="GO" id="GO:0030497">
    <property type="term" value="P:fatty acid elongation"/>
    <property type="evidence" value="ECO:0007669"/>
    <property type="project" value="TreeGrafter"/>
</dbReference>
<dbReference type="GO" id="GO:0004316">
    <property type="term" value="F:3-oxoacyl-[acyl-carrier-protein] reductase (NADPH) activity"/>
    <property type="evidence" value="ECO:0007669"/>
    <property type="project" value="UniProtKB-EC"/>
</dbReference>
<sequence length="250" mass="24939">MAEASGLRVLVTGGTTGIGGALSRRLAAAGARVAATYHGGADAAAALERETGGAVVTRPADLTAPGEPAATVAWAAEALGGLDAVVNNAGGMVDRVPFAAIDDAFLDSVFDLNVRQAIKVTQAALPHLEASPQASILFVSSISARTGGSPGSSVYSAAKAFLSTLTRSLAKELGPRGIRVNAISPGTIDTAFHQRHSTPEKLEATRAGIPLGRLGTPDDCAGPALALLAPALGGYVTGQVVEVNGGQLLA</sequence>
<evidence type="ECO:0000313" key="4">
    <source>
        <dbReference type="Proteomes" id="UP000555728"/>
    </source>
</evidence>
<dbReference type="CDD" id="cd05233">
    <property type="entry name" value="SDR_c"/>
    <property type="match status" value="1"/>
</dbReference>
<dbReference type="PROSITE" id="PS00061">
    <property type="entry name" value="ADH_SHORT"/>
    <property type="match status" value="1"/>
</dbReference>
<dbReference type="InterPro" id="IPR036291">
    <property type="entry name" value="NAD(P)-bd_dom_sf"/>
</dbReference>
<name>A0A7W6RZ59_9PROT</name>
<proteinExistence type="inferred from homology"/>
<comment type="caution">
    <text evidence="3">The sequence shown here is derived from an EMBL/GenBank/DDBJ whole genome shotgun (WGS) entry which is preliminary data.</text>
</comment>
<dbReference type="EC" id="1.1.1.100" evidence="3"/>
<organism evidence="3 4">
    <name type="scientific">Roseospira goensis</name>
    <dbReference type="NCBI Taxonomy" id="391922"/>
    <lineage>
        <taxon>Bacteria</taxon>
        <taxon>Pseudomonadati</taxon>
        <taxon>Pseudomonadota</taxon>
        <taxon>Alphaproteobacteria</taxon>
        <taxon>Rhodospirillales</taxon>
        <taxon>Rhodospirillaceae</taxon>
        <taxon>Roseospira</taxon>
    </lineage>
</organism>
<dbReference type="InterPro" id="IPR057326">
    <property type="entry name" value="KR_dom"/>
</dbReference>
<reference evidence="3 4" key="1">
    <citation type="submission" date="2020-08" db="EMBL/GenBank/DDBJ databases">
        <title>Genome sequencing of Purple Non-Sulfur Bacteria from various extreme environments.</title>
        <authorList>
            <person name="Mayer M."/>
        </authorList>
    </citation>
    <scope>NUCLEOTIDE SEQUENCE [LARGE SCALE GENOMIC DNA]</scope>
    <source>
        <strain evidence="3 4">JA135</strain>
    </source>
</reference>
<dbReference type="RefSeq" id="WP_184434007.1">
    <property type="nucleotide sequence ID" value="NZ_JACIGI010000011.1"/>
</dbReference>
<evidence type="ECO:0000256" key="1">
    <source>
        <dbReference type="ARBA" id="ARBA00006484"/>
    </source>
</evidence>